<sequence length="282" mass="32078">MTRASTMIYPTKDDSVPIDNELVPSSLAVIASILRVANEVEKENPRVAYLCRFHAFEKAHKMDPTSSGRGVRQFKTYLLHRLETEESDTHPMLVSTDPKEIQKFYQNFCKKNISEDQHTKAPEEMAKIYQIATALNDVLKTVEVERNKEQYEYYNILPLSAVGVKPAIMELPEIKAAIRAIRNLDNLPIPQISSALNTQDDNSEYRDKSINDILDWLASIYGFQEPGGLKSMKRYSGHHSQLDGMGKHENFTNITIRVEIRSCGYLGSDIANRIFPLRPESS</sequence>
<dbReference type="InterPro" id="IPR039431">
    <property type="entry name" value="Vta1/CALS_N"/>
</dbReference>
<proteinExistence type="predicted"/>
<evidence type="ECO:0000256" key="1">
    <source>
        <dbReference type="ARBA" id="ARBA00004308"/>
    </source>
</evidence>
<dbReference type="GO" id="GO:0032511">
    <property type="term" value="P:late endosome to vacuole transport via multivesicular body sorting pathway"/>
    <property type="evidence" value="ECO:0007669"/>
    <property type="project" value="InterPro"/>
</dbReference>
<accession>A0A9Q1QBJ6</accession>
<reference evidence="4" key="1">
    <citation type="submission" date="2022-04" db="EMBL/GenBank/DDBJ databases">
        <title>Carnegiea gigantea Genome sequencing and assembly v2.</title>
        <authorList>
            <person name="Copetti D."/>
            <person name="Sanderson M.J."/>
            <person name="Burquez A."/>
            <person name="Wojciechowski M.F."/>
        </authorList>
    </citation>
    <scope>NUCLEOTIDE SEQUENCE</scope>
    <source>
        <strain evidence="4">SGP5-SGP5p</strain>
        <tissue evidence="4">Aerial part</tissue>
    </source>
</reference>
<name>A0A9Q1QBJ6_9CARY</name>
<dbReference type="InterPro" id="IPR023175">
    <property type="entry name" value="Vta1/CALS_N_sf"/>
</dbReference>
<dbReference type="OrthoDB" id="1880850at2759"/>
<dbReference type="Proteomes" id="UP001153076">
    <property type="component" value="Unassembled WGS sequence"/>
</dbReference>
<keyword evidence="2" id="KW-0472">Membrane</keyword>
<organism evidence="4 5">
    <name type="scientific">Carnegiea gigantea</name>
    <dbReference type="NCBI Taxonomy" id="171969"/>
    <lineage>
        <taxon>Eukaryota</taxon>
        <taxon>Viridiplantae</taxon>
        <taxon>Streptophyta</taxon>
        <taxon>Embryophyta</taxon>
        <taxon>Tracheophyta</taxon>
        <taxon>Spermatophyta</taxon>
        <taxon>Magnoliopsida</taxon>
        <taxon>eudicotyledons</taxon>
        <taxon>Gunneridae</taxon>
        <taxon>Pentapetalae</taxon>
        <taxon>Caryophyllales</taxon>
        <taxon>Cactineae</taxon>
        <taxon>Cactaceae</taxon>
        <taxon>Cactoideae</taxon>
        <taxon>Echinocereeae</taxon>
        <taxon>Carnegiea</taxon>
    </lineage>
</organism>
<dbReference type="AlphaFoldDB" id="A0A9Q1QBJ6"/>
<dbReference type="EMBL" id="JAKOGI010000360">
    <property type="protein sequence ID" value="KAJ8436168.1"/>
    <property type="molecule type" value="Genomic_DNA"/>
</dbReference>
<dbReference type="Gene3D" id="1.25.40.270">
    <property type="entry name" value="Vacuolar protein sorting-associated protein vta1"/>
    <property type="match status" value="1"/>
</dbReference>
<gene>
    <name evidence="4" type="ORF">Cgig2_002739</name>
</gene>
<dbReference type="InterPro" id="IPR044538">
    <property type="entry name" value="Vta1-like"/>
</dbReference>
<evidence type="ECO:0000313" key="5">
    <source>
        <dbReference type="Proteomes" id="UP001153076"/>
    </source>
</evidence>
<evidence type="ECO:0000256" key="2">
    <source>
        <dbReference type="ARBA" id="ARBA00023136"/>
    </source>
</evidence>
<dbReference type="PANTHER" id="PTHR46009">
    <property type="entry name" value="VACUOLAR PROTEIN SORTING-ASSOCIATED PROTEIN VTA1 HOMOLOG"/>
    <property type="match status" value="1"/>
</dbReference>
<evidence type="ECO:0000313" key="4">
    <source>
        <dbReference type="EMBL" id="KAJ8436168.1"/>
    </source>
</evidence>
<comment type="subcellular location">
    <subcellularLocation>
        <location evidence="1">Endomembrane system</location>
    </subcellularLocation>
</comment>
<dbReference type="PANTHER" id="PTHR46009:SF1">
    <property type="entry name" value="VACUOLAR PROTEIN SORTING-ASSOCIATED PROTEIN VTA1 HOMOLOG"/>
    <property type="match status" value="1"/>
</dbReference>
<protein>
    <recommendedName>
        <fullName evidence="3">Vta1/callose synthase N-terminal domain-containing protein</fullName>
    </recommendedName>
</protein>
<feature type="domain" description="Vta1/callose synthase N-terminal" evidence="3">
    <location>
        <begin position="30"/>
        <end position="152"/>
    </location>
</feature>
<evidence type="ECO:0000259" key="3">
    <source>
        <dbReference type="Pfam" id="PF04652"/>
    </source>
</evidence>
<keyword evidence="5" id="KW-1185">Reference proteome</keyword>
<dbReference type="Pfam" id="PF04652">
    <property type="entry name" value="Vta1"/>
    <property type="match status" value="1"/>
</dbReference>
<comment type="caution">
    <text evidence="4">The sequence shown here is derived from an EMBL/GenBank/DDBJ whole genome shotgun (WGS) entry which is preliminary data.</text>
</comment>
<dbReference type="GO" id="GO:0005771">
    <property type="term" value="C:multivesicular body"/>
    <property type="evidence" value="ECO:0007669"/>
    <property type="project" value="TreeGrafter"/>
</dbReference>